<dbReference type="Proteomes" id="UP000247702">
    <property type="component" value="Unassembled WGS sequence"/>
</dbReference>
<evidence type="ECO:0000313" key="2">
    <source>
        <dbReference type="Proteomes" id="UP000247702"/>
    </source>
</evidence>
<name>A0A2Z6SIE6_9GLOM</name>
<proteinExistence type="predicted"/>
<protein>
    <submittedName>
        <fullName evidence="1">Uncharacterized protein</fullName>
    </submittedName>
</protein>
<gene>
    <name evidence="1" type="ORF">RclHR1_06410014</name>
</gene>
<reference evidence="1 2" key="1">
    <citation type="submission" date="2017-11" db="EMBL/GenBank/DDBJ databases">
        <title>The genome of Rhizophagus clarus HR1 reveals common genetic basis of auxotrophy among arbuscular mycorrhizal fungi.</title>
        <authorList>
            <person name="Kobayashi Y."/>
        </authorList>
    </citation>
    <scope>NUCLEOTIDE SEQUENCE [LARGE SCALE GENOMIC DNA]</scope>
    <source>
        <strain evidence="1 2">HR1</strain>
    </source>
</reference>
<sequence length="89" mass="10501">MKCQTKFKNRLNFLKILKENSENLEKGMSGNNTQVFDNCYRHVILEKLWNQEPNDLELNYAHILQTYLDSGNTNDFGLHNTNKRSKKIP</sequence>
<dbReference type="AlphaFoldDB" id="A0A2Z6SIE6"/>
<comment type="caution">
    <text evidence="1">The sequence shown here is derived from an EMBL/GenBank/DDBJ whole genome shotgun (WGS) entry which is preliminary data.</text>
</comment>
<evidence type="ECO:0000313" key="1">
    <source>
        <dbReference type="EMBL" id="GBC05777.1"/>
    </source>
</evidence>
<keyword evidence="2" id="KW-1185">Reference proteome</keyword>
<organism evidence="1 2">
    <name type="scientific">Rhizophagus clarus</name>
    <dbReference type="NCBI Taxonomy" id="94130"/>
    <lineage>
        <taxon>Eukaryota</taxon>
        <taxon>Fungi</taxon>
        <taxon>Fungi incertae sedis</taxon>
        <taxon>Mucoromycota</taxon>
        <taxon>Glomeromycotina</taxon>
        <taxon>Glomeromycetes</taxon>
        <taxon>Glomerales</taxon>
        <taxon>Glomeraceae</taxon>
        <taxon>Rhizophagus</taxon>
    </lineage>
</organism>
<dbReference type="EMBL" id="BEXD01004028">
    <property type="protein sequence ID" value="GBC05777.1"/>
    <property type="molecule type" value="Genomic_DNA"/>
</dbReference>
<accession>A0A2Z6SIE6</accession>